<proteinExistence type="predicted"/>
<reference evidence="8 10" key="2">
    <citation type="submission" date="2017-07" db="EMBL/GenBank/DDBJ databases">
        <title>Shotgun whole genome sequences of three halophilic bacterial isolates.</title>
        <authorList>
            <person name="Pozzo T."/>
            <person name="Higdon S.M."/>
            <person name="Quillaguaman J."/>
        </authorList>
    </citation>
    <scope>NUCLEOTIDE SEQUENCE [LARGE SCALE GENOMIC DNA]</scope>
    <source>
        <strain evidence="8 10">LC1</strain>
    </source>
</reference>
<dbReference type="GO" id="GO:0009279">
    <property type="term" value="C:cell outer membrane"/>
    <property type="evidence" value="ECO:0007669"/>
    <property type="project" value="UniProtKB-SubCell"/>
</dbReference>
<evidence type="ECO:0000256" key="1">
    <source>
        <dbReference type="ARBA" id="ARBA00004459"/>
    </source>
</evidence>
<comment type="subcellular location">
    <subcellularLocation>
        <location evidence="1">Cell outer membrane</location>
        <topology evidence="1">Lipid-anchor</topology>
    </subcellularLocation>
</comment>
<evidence type="ECO:0000313" key="8">
    <source>
        <dbReference type="EMBL" id="OZT74269.1"/>
    </source>
</evidence>
<dbReference type="EMBL" id="JH393257">
    <property type="protein sequence ID" value="EHJ94372.1"/>
    <property type="molecule type" value="Genomic_DNA"/>
</dbReference>
<evidence type="ECO:0000313" key="9">
    <source>
        <dbReference type="Proteomes" id="UP000005756"/>
    </source>
</evidence>
<dbReference type="InterPro" id="IPR032831">
    <property type="entry name" value="LptM_cons"/>
</dbReference>
<dbReference type="AlphaFoldDB" id="A0A265DY67"/>
<dbReference type="Proteomes" id="UP000005756">
    <property type="component" value="Unassembled WGS sequence"/>
</dbReference>
<dbReference type="PROSITE" id="PS51257">
    <property type="entry name" value="PROKAR_LIPOPROTEIN"/>
    <property type="match status" value="1"/>
</dbReference>
<evidence type="ECO:0000256" key="2">
    <source>
        <dbReference type="ARBA" id="ARBA00022729"/>
    </source>
</evidence>
<reference evidence="7 9" key="1">
    <citation type="submission" date="2011-10" db="EMBL/GenBank/DDBJ databases">
        <authorList>
            <person name="Quillaguamn J."/>
            <person name="Guzmn D."/>
            <person name="Balderrama-Subieta A."/>
            <person name="Cardona-Ortuo C."/>
            <person name="Guevara-Martnez M."/>
            <person name="Callisaya-Quispe N."/>
        </authorList>
    </citation>
    <scope>NUCLEOTIDE SEQUENCE [LARGE SCALE GENOMIC DNA]</scope>
    <source>
        <strain evidence="7 9">LC1</strain>
    </source>
</reference>
<keyword evidence="3" id="KW-0472">Membrane</keyword>
<evidence type="ECO:0000256" key="6">
    <source>
        <dbReference type="ARBA" id="ARBA00023288"/>
    </source>
</evidence>
<keyword evidence="10" id="KW-1185">Reference proteome</keyword>
<sequence>MKTLAIMTLTVLLLTGLAGCGQKGPLYLPEDAPADEQPAQPSE</sequence>
<evidence type="ECO:0000256" key="4">
    <source>
        <dbReference type="ARBA" id="ARBA00023139"/>
    </source>
</evidence>
<dbReference type="NCBIfam" id="NF047847">
    <property type="entry name" value="SS_mature_LptM"/>
    <property type="match status" value="1"/>
</dbReference>
<dbReference type="EMBL" id="NPEY01000006">
    <property type="protein sequence ID" value="OZT74269.1"/>
    <property type="molecule type" value="Genomic_DNA"/>
</dbReference>
<gene>
    <name evidence="8" type="ORF">CE457_09780</name>
    <name evidence="7" type="ORF">KUC_1330</name>
</gene>
<organism evidence="7 9">
    <name type="scientific">Vreelandella boliviensis LC1</name>
    <dbReference type="NCBI Taxonomy" id="1072583"/>
    <lineage>
        <taxon>Bacteria</taxon>
        <taxon>Pseudomonadati</taxon>
        <taxon>Pseudomonadota</taxon>
        <taxon>Gammaproteobacteria</taxon>
        <taxon>Oceanospirillales</taxon>
        <taxon>Halomonadaceae</taxon>
        <taxon>Vreelandella</taxon>
    </lineage>
</organism>
<keyword evidence="6" id="KW-0449">Lipoprotein</keyword>
<dbReference type="Proteomes" id="UP000216538">
    <property type="component" value="Unassembled WGS sequence"/>
</dbReference>
<dbReference type="Pfam" id="PF13627">
    <property type="entry name" value="LptM_cons"/>
    <property type="match status" value="1"/>
</dbReference>
<keyword evidence="4" id="KW-0564">Palmitate</keyword>
<accession>A0A265DY67</accession>
<dbReference type="STRING" id="1072583.KUC_1330"/>
<evidence type="ECO:0000313" key="7">
    <source>
        <dbReference type="EMBL" id="EHJ94372.1"/>
    </source>
</evidence>
<name>A0A265DY67_9GAMM</name>
<evidence type="ECO:0000313" key="10">
    <source>
        <dbReference type="Proteomes" id="UP000216538"/>
    </source>
</evidence>
<evidence type="ECO:0008006" key="11">
    <source>
        <dbReference type="Google" id="ProtNLM"/>
    </source>
</evidence>
<protein>
    <recommendedName>
        <fullName evidence="11">Lipopeptide</fullName>
    </recommendedName>
</protein>
<keyword evidence="5" id="KW-0998">Cell outer membrane</keyword>
<evidence type="ECO:0000256" key="5">
    <source>
        <dbReference type="ARBA" id="ARBA00023237"/>
    </source>
</evidence>
<keyword evidence="2" id="KW-0732">Signal</keyword>
<dbReference type="RefSeq" id="WP_007112308.1">
    <property type="nucleotide sequence ID" value="NZ_JH393257.1"/>
</dbReference>
<evidence type="ECO:0000256" key="3">
    <source>
        <dbReference type="ARBA" id="ARBA00023136"/>
    </source>
</evidence>